<dbReference type="SMART" id="SM00343">
    <property type="entry name" value="ZnF_C2HC"/>
    <property type="match status" value="1"/>
</dbReference>
<dbReference type="Gene3D" id="4.10.60.10">
    <property type="entry name" value="Zinc finger, CCHC-type"/>
    <property type="match status" value="1"/>
</dbReference>
<dbReference type="EMBL" id="CAJRGZ010000014">
    <property type="protein sequence ID" value="CAG5138766.1"/>
    <property type="molecule type" value="Genomic_DNA"/>
</dbReference>
<keyword evidence="1" id="KW-0862">Zinc</keyword>
<organism evidence="4 5">
    <name type="scientific">Alternaria atra</name>
    <dbReference type="NCBI Taxonomy" id="119953"/>
    <lineage>
        <taxon>Eukaryota</taxon>
        <taxon>Fungi</taxon>
        <taxon>Dikarya</taxon>
        <taxon>Ascomycota</taxon>
        <taxon>Pezizomycotina</taxon>
        <taxon>Dothideomycetes</taxon>
        <taxon>Pleosporomycetidae</taxon>
        <taxon>Pleosporales</taxon>
        <taxon>Pleosporineae</taxon>
        <taxon>Pleosporaceae</taxon>
        <taxon>Alternaria</taxon>
        <taxon>Alternaria sect. Ulocladioides</taxon>
    </lineage>
</organism>
<dbReference type="PROSITE" id="PS50158">
    <property type="entry name" value="ZF_CCHC"/>
    <property type="match status" value="1"/>
</dbReference>
<evidence type="ECO:0000256" key="2">
    <source>
        <dbReference type="SAM" id="MobiDB-lite"/>
    </source>
</evidence>
<dbReference type="AlphaFoldDB" id="A0A8J2HS04"/>
<comment type="caution">
    <text evidence="4">The sequence shown here is derived from an EMBL/GenBank/DDBJ whole genome shotgun (WGS) entry which is preliminary data.</text>
</comment>
<dbReference type="GO" id="GO:0003676">
    <property type="term" value="F:nucleic acid binding"/>
    <property type="evidence" value="ECO:0007669"/>
    <property type="project" value="InterPro"/>
</dbReference>
<reference evidence="4" key="1">
    <citation type="submission" date="2021-05" db="EMBL/GenBank/DDBJ databases">
        <authorList>
            <person name="Stam R."/>
        </authorList>
    </citation>
    <scope>NUCLEOTIDE SEQUENCE</scope>
    <source>
        <strain evidence="4">CS162</strain>
    </source>
</reference>
<dbReference type="InterPro" id="IPR036875">
    <property type="entry name" value="Znf_CCHC_sf"/>
</dbReference>
<dbReference type="InterPro" id="IPR001878">
    <property type="entry name" value="Znf_CCHC"/>
</dbReference>
<proteinExistence type="predicted"/>
<dbReference type="GO" id="GO:0008270">
    <property type="term" value="F:zinc ion binding"/>
    <property type="evidence" value="ECO:0007669"/>
    <property type="project" value="UniProtKB-KW"/>
</dbReference>
<name>A0A8J2HS04_9PLEO</name>
<dbReference type="Pfam" id="PF00098">
    <property type="entry name" value="zf-CCHC"/>
    <property type="match status" value="1"/>
</dbReference>
<dbReference type="Proteomes" id="UP000676310">
    <property type="component" value="Unassembled WGS sequence"/>
</dbReference>
<keyword evidence="5" id="KW-1185">Reference proteome</keyword>
<evidence type="ECO:0000256" key="1">
    <source>
        <dbReference type="PROSITE-ProRule" id="PRU00047"/>
    </source>
</evidence>
<protein>
    <recommendedName>
        <fullName evidence="3">CCHC-type domain-containing protein</fullName>
    </recommendedName>
</protein>
<feature type="region of interest" description="Disordered" evidence="2">
    <location>
        <begin position="1"/>
        <end position="21"/>
    </location>
</feature>
<evidence type="ECO:0000313" key="4">
    <source>
        <dbReference type="EMBL" id="CAG5138766.1"/>
    </source>
</evidence>
<keyword evidence="1" id="KW-0863">Zinc-finger</keyword>
<feature type="compositionally biased region" description="Polar residues" evidence="2">
    <location>
        <begin position="131"/>
        <end position="141"/>
    </location>
</feature>
<dbReference type="GeneID" id="67016007"/>
<accession>A0A8J2HS04</accession>
<feature type="region of interest" description="Disordered" evidence="2">
    <location>
        <begin position="113"/>
        <end position="141"/>
    </location>
</feature>
<evidence type="ECO:0000259" key="3">
    <source>
        <dbReference type="PROSITE" id="PS50158"/>
    </source>
</evidence>
<dbReference type="OrthoDB" id="3695534at2759"/>
<sequence>MHLNNLNKGPGKPKFQGNKGNKKKITCYACSKEGHIKQDCRSQGKVVRQLNNVVTRATVTVPGQTDEIVNGIDDLTIITKEEPTSDEYVSESESYEDLEVTEIDKTKYGKMANFQDSNRAPTPYAPKEQQKTLASQINKLL</sequence>
<evidence type="ECO:0000313" key="5">
    <source>
        <dbReference type="Proteomes" id="UP000676310"/>
    </source>
</evidence>
<dbReference type="SUPFAM" id="SSF57756">
    <property type="entry name" value="Retrovirus zinc finger-like domains"/>
    <property type="match status" value="1"/>
</dbReference>
<dbReference type="RefSeq" id="XP_043163964.1">
    <property type="nucleotide sequence ID" value="XM_043308029.1"/>
</dbReference>
<feature type="domain" description="CCHC-type" evidence="3">
    <location>
        <begin position="27"/>
        <end position="42"/>
    </location>
</feature>
<keyword evidence="1" id="KW-0479">Metal-binding</keyword>
<gene>
    <name evidence="4" type="ORF">ALTATR162_LOCUS435</name>
</gene>